<dbReference type="Pfam" id="PF07833">
    <property type="entry name" value="Cu_amine_oxidN1"/>
    <property type="match status" value="1"/>
</dbReference>
<dbReference type="InterPro" id="IPR012854">
    <property type="entry name" value="Cu_amine_oxidase-like_N"/>
</dbReference>
<dbReference type="RefSeq" id="WP_139141331.1">
    <property type="nucleotide sequence ID" value="NZ_LZFO01000049.1"/>
</dbReference>
<feature type="domain" description="Copper amine oxidase-like N-terminal" evidence="1">
    <location>
        <begin position="36"/>
        <end position="140"/>
    </location>
</feature>
<proteinExistence type="predicted"/>
<dbReference type="AlphaFoldDB" id="A0A1E8EWH0"/>
<dbReference type="EMBL" id="LZFO01000049">
    <property type="protein sequence ID" value="OFI01333.1"/>
    <property type="molecule type" value="Genomic_DNA"/>
</dbReference>
<evidence type="ECO:0000313" key="3">
    <source>
        <dbReference type="Proteomes" id="UP000175744"/>
    </source>
</evidence>
<name>A0A1E8EWH0_9CLOT</name>
<reference evidence="2 3" key="1">
    <citation type="submission" date="2016-06" db="EMBL/GenBank/DDBJ databases">
        <title>Genome sequence of Clostridium acetireducens DSM 10703.</title>
        <authorList>
            <person name="Poehlein A."/>
            <person name="Fluechter S."/>
            <person name="Duerre P."/>
            <person name="Daniel R."/>
        </authorList>
    </citation>
    <scope>NUCLEOTIDE SEQUENCE [LARGE SCALE GENOMIC DNA]</scope>
    <source>
        <strain evidence="2 3">DSM 10703</strain>
    </source>
</reference>
<accession>A0A1E8EWH0</accession>
<protein>
    <recommendedName>
        <fullName evidence="1">Copper amine oxidase-like N-terminal domain-containing protein</fullName>
    </recommendedName>
</protein>
<organism evidence="2 3">
    <name type="scientific">Clostridium acetireducens DSM 10703</name>
    <dbReference type="NCBI Taxonomy" id="1121290"/>
    <lineage>
        <taxon>Bacteria</taxon>
        <taxon>Bacillati</taxon>
        <taxon>Bacillota</taxon>
        <taxon>Clostridia</taxon>
        <taxon>Eubacteriales</taxon>
        <taxon>Clostridiaceae</taxon>
        <taxon>Clostridium</taxon>
    </lineage>
</organism>
<evidence type="ECO:0000259" key="1">
    <source>
        <dbReference type="Pfam" id="PF07833"/>
    </source>
</evidence>
<comment type="caution">
    <text evidence="2">The sequence shown here is derived from an EMBL/GenBank/DDBJ whole genome shotgun (WGS) entry which is preliminary data.</text>
</comment>
<evidence type="ECO:0000313" key="2">
    <source>
        <dbReference type="EMBL" id="OFI01333.1"/>
    </source>
</evidence>
<dbReference type="Proteomes" id="UP000175744">
    <property type="component" value="Unassembled WGS sequence"/>
</dbReference>
<gene>
    <name evidence="2" type="ORF">CLOACE_21880</name>
</gene>
<keyword evidence="3" id="KW-1185">Reference proteome</keyword>
<sequence>MIYIIYEACCEYKYGKAMLKVNSNDYKKFLKINKDNNVKVKPFKKDNQIYLPLMHVASTIGAVEVKNNEENYNKILNYMGNLIKIKKNNIVILKRKNIIHYNKISNIKLINGEIMMPINYVNHLFDLNSEYNEITNEVVIK</sequence>